<dbReference type="GO" id="GO:0016491">
    <property type="term" value="F:oxidoreductase activity"/>
    <property type="evidence" value="ECO:0007669"/>
    <property type="project" value="UniProtKB-KW"/>
</dbReference>
<dbReference type="EMBL" id="CP163302">
    <property type="protein sequence ID" value="XDP46210.1"/>
    <property type="molecule type" value="Genomic_DNA"/>
</dbReference>
<dbReference type="KEGG" id="spue:AB5L97_04110"/>
<dbReference type="SMART" id="SM00822">
    <property type="entry name" value="PKS_KR"/>
    <property type="match status" value="1"/>
</dbReference>
<dbReference type="PRINTS" id="PR00081">
    <property type="entry name" value="GDHRDH"/>
</dbReference>
<dbReference type="InterPro" id="IPR036291">
    <property type="entry name" value="NAD(P)-bd_dom_sf"/>
</dbReference>
<dbReference type="InterPro" id="IPR051935">
    <property type="entry name" value="HSDL2"/>
</dbReference>
<accession>A0AB39L797</accession>
<dbReference type="InterPro" id="IPR002347">
    <property type="entry name" value="SDR_fam"/>
</dbReference>
<gene>
    <name evidence="3" type="ORF">AB5L97_04110</name>
</gene>
<dbReference type="InterPro" id="IPR057326">
    <property type="entry name" value="KR_dom"/>
</dbReference>
<dbReference type="EC" id="1.1.1.-" evidence="3"/>
<proteinExistence type="inferred from homology"/>
<protein>
    <submittedName>
        <fullName evidence="3">SDR family NAD(P)-dependent oxidoreductase</fullName>
        <ecNumber evidence="3">1.1.1.-</ecNumber>
    </submittedName>
</protein>
<keyword evidence="3" id="KW-0560">Oxidoreductase</keyword>
<sequence length="271" mass="28650">MGILDGKVALITGASRGIGAAIAEEFGREGADVVITARSSNDQPGKLPGTLEETAAAVVAAGGRAHTVVADLTSEADRERIVREAMERFGKVDILVNNAAVTFFQAGAELKPSRAQLMYDIQVMAPLHLTQLVLPGMRERGTGSILNITSWESKHPEMPPSRFNAKGTTTVYGMIKAALDRLTTGFAAEVFNDGINVNALRPARLVATPGPVFHGVLKADDPSAEKPEVMARAAVVLCSATPEKVSGRVLESEDVLTQWAPTAQGGTRNHD</sequence>
<dbReference type="RefSeq" id="WP_369046569.1">
    <property type="nucleotide sequence ID" value="NZ_CP163302.1"/>
</dbReference>
<dbReference type="PANTHER" id="PTHR42808:SF3">
    <property type="entry name" value="HYDROXYSTEROID DEHYDROGENASE-LIKE PROTEIN 2"/>
    <property type="match status" value="1"/>
</dbReference>
<feature type="domain" description="Ketoreductase" evidence="2">
    <location>
        <begin position="7"/>
        <end position="154"/>
    </location>
</feature>
<evidence type="ECO:0000256" key="1">
    <source>
        <dbReference type="RuleBase" id="RU000363"/>
    </source>
</evidence>
<evidence type="ECO:0000259" key="2">
    <source>
        <dbReference type="SMART" id="SM00822"/>
    </source>
</evidence>
<organism evidence="3">
    <name type="scientific">Sinomonas puerhi</name>
    <dbReference type="NCBI Taxonomy" id="3238584"/>
    <lineage>
        <taxon>Bacteria</taxon>
        <taxon>Bacillati</taxon>
        <taxon>Actinomycetota</taxon>
        <taxon>Actinomycetes</taxon>
        <taxon>Micrococcales</taxon>
        <taxon>Micrococcaceae</taxon>
        <taxon>Sinomonas</taxon>
    </lineage>
</organism>
<dbReference type="Gene3D" id="3.40.50.720">
    <property type="entry name" value="NAD(P)-binding Rossmann-like Domain"/>
    <property type="match status" value="1"/>
</dbReference>
<evidence type="ECO:0000313" key="3">
    <source>
        <dbReference type="EMBL" id="XDP46210.1"/>
    </source>
</evidence>
<comment type="similarity">
    <text evidence="1">Belongs to the short-chain dehydrogenases/reductases (SDR) family.</text>
</comment>
<dbReference type="SUPFAM" id="SSF51735">
    <property type="entry name" value="NAD(P)-binding Rossmann-fold domains"/>
    <property type="match status" value="1"/>
</dbReference>
<dbReference type="PANTHER" id="PTHR42808">
    <property type="entry name" value="HYDROXYSTEROID DEHYDROGENASE-LIKE PROTEIN 2"/>
    <property type="match status" value="1"/>
</dbReference>
<dbReference type="AlphaFoldDB" id="A0AB39L797"/>
<name>A0AB39L797_9MICC</name>
<dbReference type="Pfam" id="PF00106">
    <property type="entry name" value="adh_short"/>
    <property type="match status" value="1"/>
</dbReference>
<dbReference type="PRINTS" id="PR00080">
    <property type="entry name" value="SDRFAMILY"/>
</dbReference>
<reference evidence="3" key="1">
    <citation type="submission" date="2024-07" db="EMBL/GenBank/DDBJ databases">
        <authorList>
            <person name="fu j."/>
        </authorList>
    </citation>
    <scope>NUCLEOTIDE SEQUENCE</scope>
    <source>
        <strain evidence="3">P10A9</strain>
    </source>
</reference>